<reference evidence="7" key="2">
    <citation type="submission" date="2025-08" db="UniProtKB">
        <authorList>
            <consortium name="Ensembl"/>
        </authorList>
    </citation>
    <scope>IDENTIFICATION</scope>
</reference>
<feature type="compositionally biased region" description="Low complexity" evidence="5">
    <location>
        <begin position="261"/>
        <end position="280"/>
    </location>
</feature>
<dbReference type="GeneTree" id="ENSGT00940000166933"/>
<keyword evidence="1" id="KW-0479">Metal-binding</keyword>
<feature type="compositionally biased region" description="Basic and acidic residues" evidence="5">
    <location>
        <begin position="3066"/>
        <end position="3079"/>
    </location>
</feature>
<feature type="region of interest" description="Disordered" evidence="5">
    <location>
        <begin position="1435"/>
        <end position="1473"/>
    </location>
</feature>
<feature type="region of interest" description="Disordered" evidence="5">
    <location>
        <begin position="1493"/>
        <end position="1550"/>
    </location>
</feature>
<feature type="region of interest" description="Disordered" evidence="5">
    <location>
        <begin position="14"/>
        <end position="150"/>
    </location>
</feature>
<feature type="compositionally biased region" description="Low complexity" evidence="5">
    <location>
        <begin position="1177"/>
        <end position="1186"/>
    </location>
</feature>
<keyword evidence="3" id="KW-0863">Zinc-finger</keyword>
<evidence type="ECO:0000256" key="1">
    <source>
        <dbReference type="ARBA" id="ARBA00022723"/>
    </source>
</evidence>
<dbReference type="GeneID" id="108441856"/>
<dbReference type="SMART" id="SM00746">
    <property type="entry name" value="TRASH"/>
    <property type="match status" value="10"/>
</dbReference>
<reference evidence="7" key="3">
    <citation type="submission" date="2025-09" db="UniProtKB">
        <authorList>
            <consortium name="Ensembl"/>
        </authorList>
    </citation>
    <scope>IDENTIFICATION</scope>
</reference>
<dbReference type="InterPro" id="IPR011017">
    <property type="entry name" value="TRASH_dom"/>
</dbReference>
<dbReference type="RefSeq" id="XP_017577083.1">
    <property type="nucleotide sequence ID" value="XM_017721594.1"/>
</dbReference>
<feature type="domain" description="TRASH" evidence="6">
    <location>
        <begin position="475"/>
        <end position="513"/>
    </location>
</feature>
<feature type="compositionally biased region" description="Polar residues" evidence="5">
    <location>
        <begin position="2369"/>
        <end position="2383"/>
    </location>
</feature>
<dbReference type="Pfam" id="PF06467">
    <property type="entry name" value="zf-FCS"/>
    <property type="match status" value="4"/>
</dbReference>
<feature type="compositionally biased region" description="Polar residues" evidence="5">
    <location>
        <begin position="989"/>
        <end position="1005"/>
    </location>
</feature>
<feature type="compositionally biased region" description="Polar residues" evidence="5">
    <location>
        <begin position="2105"/>
        <end position="2115"/>
    </location>
</feature>
<feature type="compositionally biased region" description="Basic and acidic residues" evidence="5">
    <location>
        <begin position="14"/>
        <end position="32"/>
    </location>
</feature>
<feature type="compositionally biased region" description="Polar residues" evidence="5">
    <location>
        <begin position="1067"/>
        <end position="1076"/>
    </location>
</feature>
<dbReference type="Proteomes" id="UP001501920">
    <property type="component" value="Chromosome 10"/>
</dbReference>
<feature type="region of interest" description="Disordered" evidence="5">
    <location>
        <begin position="3136"/>
        <end position="3176"/>
    </location>
</feature>
<dbReference type="InterPro" id="IPR051284">
    <property type="entry name" value="ZnF_MYMT-QRICH1"/>
</dbReference>
<reference evidence="7 8" key="1">
    <citation type="submission" date="2020-10" db="EMBL/GenBank/DDBJ databases">
        <title>Pygocentrus nattereri (red-bellied piranha) genome, fPygNat1, primary haplotype.</title>
        <authorList>
            <person name="Myers G."/>
            <person name="Meyer A."/>
            <person name="Karagic N."/>
            <person name="Pippel M."/>
            <person name="Winkler S."/>
            <person name="Tracey A."/>
            <person name="Wood J."/>
            <person name="Formenti G."/>
            <person name="Howe K."/>
            <person name="Fedrigo O."/>
            <person name="Jarvis E.D."/>
        </authorList>
    </citation>
    <scope>NUCLEOTIDE SEQUENCE [LARGE SCALE GENOMIC DNA]</scope>
</reference>
<feature type="region of interest" description="Disordered" evidence="5">
    <location>
        <begin position="2369"/>
        <end position="2403"/>
    </location>
</feature>
<evidence type="ECO:0000313" key="8">
    <source>
        <dbReference type="Proteomes" id="UP001501920"/>
    </source>
</evidence>
<feature type="region of interest" description="Disordered" evidence="5">
    <location>
        <begin position="1163"/>
        <end position="1194"/>
    </location>
</feature>
<feature type="domain" description="TRASH" evidence="6">
    <location>
        <begin position="390"/>
        <end position="425"/>
    </location>
</feature>
<organism evidence="7 8">
    <name type="scientific">Pygocentrus nattereri</name>
    <name type="common">Red-bellied piranha</name>
    <dbReference type="NCBI Taxonomy" id="42514"/>
    <lineage>
        <taxon>Eukaryota</taxon>
        <taxon>Metazoa</taxon>
        <taxon>Chordata</taxon>
        <taxon>Craniata</taxon>
        <taxon>Vertebrata</taxon>
        <taxon>Euteleostomi</taxon>
        <taxon>Actinopterygii</taxon>
        <taxon>Neopterygii</taxon>
        <taxon>Teleostei</taxon>
        <taxon>Ostariophysi</taxon>
        <taxon>Characiformes</taxon>
        <taxon>Characoidei</taxon>
        <taxon>Pygocentrus</taxon>
    </lineage>
</organism>
<feature type="compositionally biased region" description="Polar residues" evidence="5">
    <location>
        <begin position="636"/>
        <end position="649"/>
    </location>
</feature>
<feature type="compositionally biased region" description="Polar residues" evidence="5">
    <location>
        <begin position="1533"/>
        <end position="1550"/>
    </location>
</feature>
<keyword evidence="8" id="KW-1185">Reference proteome</keyword>
<name>A0A3B4C9A7_PYGNA</name>
<feature type="region of interest" description="Disordered" evidence="5">
    <location>
        <begin position="2489"/>
        <end position="2509"/>
    </location>
</feature>
<feature type="domain" description="TRASH" evidence="6">
    <location>
        <begin position="787"/>
        <end position="822"/>
    </location>
</feature>
<feature type="region of interest" description="Disordered" evidence="5">
    <location>
        <begin position="1333"/>
        <end position="1381"/>
    </location>
</feature>
<dbReference type="SUPFAM" id="SSF57716">
    <property type="entry name" value="Glucocorticoid receptor-like (DNA-binding domain)"/>
    <property type="match status" value="1"/>
</dbReference>
<feature type="region of interest" description="Disordered" evidence="5">
    <location>
        <begin position="2450"/>
        <end position="2474"/>
    </location>
</feature>
<feature type="compositionally biased region" description="Polar residues" evidence="5">
    <location>
        <begin position="1461"/>
        <end position="1473"/>
    </location>
</feature>
<feature type="domain" description="TRASH" evidence="6">
    <location>
        <begin position="432"/>
        <end position="469"/>
    </location>
</feature>
<feature type="region of interest" description="Disordered" evidence="5">
    <location>
        <begin position="3049"/>
        <end position="3079"/>
    </location>
</feature>
<evidence type="ECO:0000256" key="2">
    <source>
        <dbReference type="ARBA" id="ARBA00022737"/>
    </source>
</evidence>
<proteinExistence type="predicted"/>
<feature type="domain" description="TRASH" evidence="6">
    <location>
        <begin position="522"/>
        <end position="558"/>
    </location>
</feature>
<dbReference type="InterPro" id="IPR010507">
    <property type="entry name" value="Znf_MYM"/>
</dbReference>
<feature type="region of interest" description="Disordered" evidence="5">
    <location>
        <begin position="1568"/>
        <end position="1629"/>
    </location>
</feature>
<feature type="region of interest" description="Disordered" evidence="5">
    <location>
        <begin position="1971"/>
        <end position="2116"/>
    </location>
</feature>
<protein>
    <recommendedName>
        <fullName evidence="6">TRASH domain-containing protein</fullName>
    </recommendedName>
</protein>
<accession>A0A3B4C9A7</accession>
<feature type="compositionally biased region" description="Polar residues" evidence="5">
    <location>
        <begin position="1980"/>
        <end position="2009"/>
    </location>
</feature>
<keyword evidence="4" id="KW-0862">Zinc</keyword>
<feature type="domain" description="TRASH" evidence="6">
    <location>
        <begin position="700"/>
        <end position="735"/>
    </location>
</feature>
<feature type="compositionally biased region" description="Basic residues" evidence="5">
    <location>
        <begin position="2464"/>
        <end position="2474"/>
    </location>
</feature>
<feature type="compositionally biased region" description="Polar residues" evidence="5">
    <location>
        <begin position="2265"/>
        <end position="2278"/>
    </location>
</feature>
<feature type="domain" description="TRASH" evidence="6">
    <location>
        <begin position="293"/>
        <end position="329"/>
    </location>
</feature>
<feature type="compositionally biased region" description="Polar residues" evidence="5">
    <location>
        <begin position="1333"/>
        <end position="1352"/>
    </location>
</feature>
<dbReference type="GO" id="GO:0008270">
    <property type="term" value="F:zinc ion binding"/>
    <property type="evidence" value="ECO:0007669"/>
    <property type="project" value="UniProtKB-KW"/>
</dbReference>
<feature type="compositionally biased region" description="Polar residues" evidence="5">
    <location>
        <begin position="97"/>
        <end position="116"/>
    </location>
</feature>
<feature type="compositionally biased region" description="Polar residues" evidence="5">
    <location>
        <begin position="1568"/>
        <end position="1577"/>
    </location>
</feature>
<dbReference type="PANTHER" id="PTHR45736">
    <property type="entry name" value="ZINC FINGER MYM-TYPE PROTEIN"/>
    <property type="match status" value="1"/>
</dbReference>
<dbReference type="OrthoDB" id="10025028at2759"/>
<feature type="compositionally biased region" description="Polar residues" evidence="5">
    <location>
        <begin position="1584"/>
        <end position="1596"/>
    </location>
</feature>
<feature type="domain" description="TRASH" evidence="6">
    <location>
        <begin position="658"/>
        <end position="694"/>
    </location>
</feature>
<feature type="domain" description="TRASH" evidence="6">
    <location>
        <begin position="339"/>
        <end position="379"/>
    </location>
</feature>
<feature type="region of interest" description="Disordered" evidence="5">
    <location>
        <begin position="581"/>
        <end position="649"/>
    </location>
</feature>
<feature type="compositionally biased region" description="Basic and acidic residues" evidence="5">
    <location>
        <begin position="3144"/>
        <end position="3154"/>
    </location>
</feature>
<evidence type="ECO:0000313" key="7">
    <source>
        <dbReference type="Ensembl" id="ENSPNAP00000008517.1"/>
    </source>
</evidence>
<feature type="compositionally biased region" description="Low complexity" evidence="5">
    <location>
        <begin position="1598"/>
        <end position="1614"/>
    </location>
</feature>
<evidence type="ECO:0000256" key="4">
    <source>
        <dbReference type="ARBA" id="ARBA00022833"/>
    </source>
</evidence>
<evidence type="ECO:0000256" key="3">
    <source>
        <dbReference type="ARBA" id="ARBA00022771"/>
    </source>
</evidence>
<evidence type="ECO:0000259" key="6">
    <source>
        <dbReference type="SMART" id="SM00746"/>
    </source>
</evidence>
<feature type="compositionally biased region" description="Low complexity" evidence="5">
    <location>
        <begin position="1368"/>
        <end position="1381"/>
    </location>
</feature>
<feature type="region of interest" description="Disordered" evidence="5">
    <location>
        <begin position="261"/>
        <end position="282"/>
    </location>
</feature>
<dbReference type="Pfam" id="PF24900">
    <property type="entry name" value="TRASH_ZMYM4"/>
    <property type="match status" value="1"/>
</dbReference>
<feature type="compositionally biased region" description="Low complexity" evidence="5">
    <location>
        <begin position="2390"/>
        <end position="2399"/>
    </location>
</feature>
<feature type="compositionally biased region" description="Basic and acidic residues" evidence="5">
    <location>
        <begin position="2014"/>
        <end position="2024"/>
    </location>
</feature>
<feature type="region of interest" description="Disordered" evidence="5">
    <location>
        <begin position="2244"/>
        <end position="2278"/>
    </location>
</feature>
<feature type="compositionally biased region" description="Basic and acidic residues" evidence="5">
    <location>
        <begin position="1511"/>
        <end position="1523"/>
    </location>
</feature>
<feature type="compositionally biased region" description="Polar residues" evidence="5">
    <location>
        <begin position="596"/>
        <end position="622"/>
    </location>
</feature>
<sequence>MAELTVQNVISMAEECHREEEQSSGAEMERSGEGSLRSVADLPAESSSSSERPQRGAVEDELDGFPVFGADEEDWESSSSQRGRHSEEQDESESQSRKVSQQSGANADDSAQQSQMEEGTSQNETSTSSQEQGGSFREETLYSPLMKIKDEPIDEGYDKALIPPSDISRVKEELENGEHEIATPPDELRISSVFSVRGAGDPISGSVAASQPPAFSTMSQSTSAIKAPLMVLPAQPQPQLQAKPLAQIQLQLQPQLQLQTQPQPQLQLQPQPQLQLQPQLQPQPPPASIRICCSGCSKVLQKGQTAFQRKGSNQLFCSTVCLTGFTLPPTISIAPKKTCHLCLKVIGNPKDLITVPVDSSNTLKEFCSQACLTIYRSRVEGFSEDSIVRCTMCRNPSEIQHEVNHQGVLHRLCSDECFSRFRSSKRLSMSCCESCGNCTVTGNYHLVQIEDAVKKFCSPVCISTYKQKSGKRVHCPYCHEFKSVDQMLEGTNAQGVIEFFCSSRCVTNSQASRTLSGASFPCTNCQKLAIPQYHLAMPDGSIRNFCSYECACRFQEKLQRAPTQMNGGSAVAPNTILNMAPRGPQYVSSRPPAPLNTPNLSASYMTASSQNPPSFVPTSNQNPIPPYVPAPGLANPQDSQNQQPDAPASAQSTIRLTCKQCQKQFRSKPEVLQFKNHVGLFCSRLCCDAYKREKDVRAVCEYCKEEKVLKDITMYEHKPRAFCCEGCKLLFKHDLAKQHGSQCRVCAYCCNMTHSTIQNHFGGKLEEFCTEECMSLYTVLFYEMAKCYWCKTQGTLSESLKWDGTIKHFCNLRCVLQFCSKSVVPDQPNSNGITTSATAAQAPLSLSKDMPVIGGVVSLASALAGNTALTGALPTSNASSKIIGDASTQTDAAVNVSPHQRRMLKNKALMCKPIIEEQGVQCHLEPPKPLFDTVVDENGEKVKLVPVPVPIPMPVYIPVPMHLYTQFTPVPLGLPLPVPVPLVMPASPESTQHTVTKASVPSQSSVEDEEAEKSKDRPVSHGDQGSTYSGDLESEARSTPFSWADTEDSSQLHKPSVPSFQIERPANTPTASTSPSPLDLEKDFPVASNDCGSSKEQKSPKRRKRGKRAAVVEKLKEKTDIAPSCTRSFSDTDLGQSSMETCQTETLDANTLSNLECILIGDEQAEPQMSRKSGPQLRSSSRSRSSLRPDMKPYETVGSQKLRTKRQFCFYCKEPNAKMARHLECKHQTETDVAHALRFPKGSRRRHLLLERLCKKGNYLHNVEVLQSGNEEIAPKNQTKANNSMMEFSTCQYCLAFYRRRALLKHERSCKMKMNLRSCSNFLQQPDTKCSSQSGLESSIEPTSELTSQPLATLSPVRVPNQCSSPEPRQQPSLDSSSQPSISFCPESITLPNIEIFSMPSTQFTSEILKAPSLESCDRTSLGFDLVPSPQLGQPCAESFYPPSSDLGEPPSPESCHEPNLESSLETSPQTNEISNQVTDGFSLQKSTFASPESCHHTALRTTSDPIPQPDEPHLESPARSDPDFGAPLTPDSCLQLTFNSSPEPSPQSHFETCLQFMETCSSETDYPNSCQQTSLRISPEPSPQSNQTSFESCFPTSVKSSSELSPGPSSQPSLETDPSSAPEIGHKPNVELGSQLTFESHVKCSVKSSPQKLCLRPTLRRKYNRRTSLICSTYNLRSKSSVVPKVSPCIDKSGNNEQKLDADVSSASENDPIHEKQTNFTMDSGGKSDGMRQFDKCGEVCSTLNSSCCQKSFKSEMKSSTEIIISTESPSSPVSTQSFSIICSTSSSSVPSQQLTLNNKTLGGHKLLSKQQFCVYCKNPYTKIARHLRRQHAHEKDVAHALSFPKGSKKRLLLLERLCKKGNYQHNIEVIRNGNGEIVPKIRGKGYHSMMEYLPCQYCLAFYLRRALLKHERSCKMKMNLQSCSNFLQPQDAKCHSQSDVESSIEPTSDLTSQPLARLSPFQLLSLRCSPEPKPHPNLDSSSQTSIGFCPDSVSQPNLESSSVPDAQSSSELLKEPSLESCDRTGLGSGPGQGKQFDQPSADLFSPINSDLGQPLSSETSLHTSVTFSCEATDQSSPPKSNFPSPESFCQTTQGTDPEPIPQLNKQCLESSGKSDPDLGLPLSADYCHQPTFSSSLECSPQSSFESCLQFMESCSPKTDYPNSCQQICLRIGPKPSPQTNQTSFESCPTSSLRSSADLGPLICPESSPCSQPSLALCLQAVVQDTPETDLLSTPESCCHPSVEWNSQSSPQSHLKSSMKSSLETNQKPNSNLFNQPSQSCRFKQQASLRSCSTYNLRSMLSPVPKVSPYIDRSAKSEHELDSEISSGSDLGLTQDEQSTCITDGNLDVMRQLAENFDLRSAMISSSCQNTSSYSEIGPTSENRTKAKSPSSPVSSRSSRSKNLMSNVLLSPSLNANDESVDSNECELRTVIEDESVFRPAENDAFVTRSSAEEPLKSPAAASRRRSTKNTKIKSKFSSISCLKATSRTKASSKSKVSTKSRVKGGKKVKTVGAQRPYGRKQFCVFCKRPVTKIARHLEMRHSKEKDVAHALSFPKGSKTRHLLLQQLRNKGNYQHNIKVLQNGSGEIIPLKRTKKNTSSNDYKSCPDCLGFFLKSESCRHQRSCKMKKDKNSHRKWSRSASNKTFALHDCLSEGCRGIVRSMRDDDISKQLRNDELICKFGNSLCEKRVNLKSQHSYVSQKMRELGRFMLAVKELDPSVEHLHQVCTESRFDLALEAAKKLGCFDQHSDQFKTPAIASKLGYSLKQATEIALGENTMGDEAPAQAKKFIELLETDWVTYIASHSCNEQSPAKQSLEDVAALTEDVIKMQDFLRRAEEQAKRELMENPNRKAWKNLRNSLLGTVALFNRGRKNAADKMLLKNYFERTKEPYSGDKREFLSKVQQSLNHKLIKIESICKDGSTSPVLLTERMESSLDILTKYREHVGVPADNQYMFARMEASTHVRASDFLKDLAQNCGANKPESFTSIRTHKSVSTIFQILSLNDHEMHHVAELVGGGSFNWGKLNENPLQLAEICNLLLKMDQEDVPHRENSHDTGKAATSAKDTVEGDCAPKDKRRKWSVEEQEAVRRHMAKYISLLKVPGKKDCLDCVRTEPDALKSRTWRDVKYYVHNVIQASKKKKSKQMEADGDGERPGGGADAMDAAADGPRPKRRRV</sequence>
<feature type="compositionally biased region" description="Basic and acidic residues" evidence="5">
    <location>
        <begin position="3049"/>
        <end position="3058"/>
    </location>
</feature>
<keyword evidence="2" id="KW-0677">Repeat</keyword>
<evidence type="ECO:0000256" key="5">
    <source>
        <dbReference type="SAM" id="MobiDB-lite"/>
    </source>
</evidence>
<feature type="region of interest" description="Disordered" evidence="5">
    <location>
        <begin position="989"/>
        <end position="1111"/>
    </location>
</feature>
<dbReference type="PANTHER" id="PTHR45736:SF5">
    <property type="entry name" value="ZINC FINGER MYM-TYPE PROTEIN 4"/>
    <property type="match status" value="1"/>
</dbReference>
<feature type="domain" description="TRASH" evidence="6">
    <location>
        <begin position="743"/>
        <end position="781"/>
    </location>
</feature>
<feature type="compositionally biased region" description="Low complexity" evidence="5">
    <location>
        <begin position="2248"/>
        <end position="2264"/>
    </location>
</feature>
<feature type="compositionally biased region" description="Low complexity" evidence="5">
    <location>
        <begin position="117"/>
        <end position="133"/>
    </location>
</feature>
<feature type="compositionally biased region" description="Polar residues" evidence="5">
    <location>
        <begin position="2048"/>
        <end position="2097"/>
    </location>
</feature>
<feature type="compositionally biased region" description="Basic residues" evidence="5">
    <location>
        <begin position="2492"/>
        <end position="2509"/>
    </location>
</feature>
<dbReference type="Ensembl" id="ENSPNAT00000034946.2">
    <property type="protein sequence ID" value="ENSPNAP00000008517.1"/>
    <property type="gene ID" value="ENSPNAG00000014189.2"/>
</dbReference>